<organism evidence="3 4">
    <name type="scientific">Papaver atlanticum</name>
    <dbReference type="NCBI Taxonomy" id="357466"/>
    <lineage>
        <taxon>Eukaryota</taxon>
        <taxon>Viridiplantae</taxon>
        <taxon>Streptophyta</taxon>
        <taxon>Embryophyta</taxon>
        <taxon>Tracheophyta</taxon>
        <taxon>Spermatophyta</taxon>
        <taxon>Magnoliopsida</taxon>
        <taxon>Ranunculales</taxon>
        <taxon>Papaveraceae</taxon>
        <taxon>Papaveroideae</taxon>
        <taxon>Papaver</taxon>
    </lineage>
</organism>
<dbReference type="Pfam" id="PF08387">
    <property type="entry name" value="FBD"/>
    <property type="match status" value="1"/>
</dbReference>
<dbReference type="EMBL" id="JAJJMB010014022">
    <property type="protein sequence ID" value="KAI3863847.1"/>
    <property type="molecule type" value="Genomic_DNA"/>
</dbReference>
<feature type="non-terminal residue" evidence="3">
    <location>
        <position position="1"/>
    </location>
</feature>
<evidence type="ECO:0000313" key="4">
    <source>
        <dbReference type="Proteomes" id="UP001202328"/>
    </source>
</evidence>
<evidence type="ECO:0000256" key="1">
    <source>
        <dbReference type="SAM" id="MobiDB-lite"/>
    </source>
</evidence>
<evidence type="ECO:0000313" key="3">
    <source>
        <dbReference type="EMBL" id="KAI3863847.1"/>
    </source>
</evidence>
<keyword evidence="4" id="KW-1185">Reference proteome</keyword>
<comment type="caution">
    <text evidence="3">The sequence shown here is derived from an EMBL/GenBank/DDBJ whole genome shotgun (WGS) entry which is preliminary data.</text>
</comment>
<feature type="region of interest" description="Disordered" evidence="1">
    <location>
        <begin position="59"/>
        <end position="98"/>
    </location>
</feature>
<feature type="compositionally biased region" description="Acidic residues" evidence="1">
    <location>
        <begin position="60"/>
        <end position="98"/>
    </location>
</feature>
<dbReference type="AlphaFoldDB" id="A0AAD4S519"/>
<reference evidence="3" key="1">
    <citation type="submission" date="2022-04" db="EMBL/GenBank/DDBJ databases">
        <title>A functionally conserved STORR gene fusion in Papaver species that diverged 16.8 million years ago.</title>
        <authorList>
            <person name="Catania T."/>
        </authorList>
    </citation>
    <scope>NUCLEOTIDE SEQUENCE</scope>
    <source>
        <strain evidence="3">S-188037</strain>
    </source>
</reference>
<protein>
    <recommendedName>
        <fullName evidence="2">FBD domain-containing protein</fullName>
    </recommendedName>
</protein>
<name>A0AAD4S519_9MAGN</name>
<proteinExistence type="predicted"/>
<accession>A0AAD4S519</accession>
<dbReference type="SMART" id="SM00579">
    <property type="entry name" value="FBD"/>
    <property type="match status" value="1"/>
</dbReference>
<evidence type="ECO:0000259" key="2">
    <source>
        <dbReference type="SMART" id="SM00579"/>
    </source>
</evidence>
<gene>
    <name evidence="3" type="ORF">MKW98_031439</name>
</gene>
<dbReference type="Proteomes" id="UP001202328">
    <property type="component" value="Unassembled WGS sequence"/>
</dbReference>
<feature type="domain" description="FBD" evidence="2">
    <location>
        <begin position="117"/>
        <end position="195"/>
    </location>
</feature>
<sequence>AICSTSYLSNNLRKFHNVKNLNISDRLSLTADERLIALLTAVPNLESLVFSEYMNHEEQVDNDEDNVNGSEEEDENDSEDDEDGDVTDAPECGSNDECEDNYGNQDNSWVLDTVTAGCLFPCLKSVCFRRFVGNPRELRWVKLILMNAKALQNMNIRYRFSDLCFANAESEKEPRLSVRIPNFPRASAGCAFKIYSWD</sequence>
<dbReference type="InterPro" id="IPR006566">
    <property type="entry name" value="FBD"/>
</dbReference>